<evidence type="ECO:0000313" key="3">
    <source>
        <dbReference type="EMBL" id="QCO92197.1"/>
    </source>
</evidence>
<evidence type="ECO:0000313" key="4">
    <source>
        <dbReference type="EMBL" id="QCO92212.1"/>
    </source>
</evidence>
<proteinExistence type="predicted"/>
<reference evidence="4" key="1">
    <citation type="journal article" date="2019" name="J. Bacteriol.">
        <title>Diversity of Pseudomonas aeruginosa contact-dependent growth inhibition systems.</title>
        <authorList>
            <person name="Allen J.P."/>
            <person name="Hauser A.R."/>
        </authorList>
    </citation>
    <scope>NUCLEOTIDE SEQUENCE</scope>
    <source>
        <strain evidence="2">PABL001</strain>
        <strain evidence="3">PABL010</strain>
        <strain evidence="4">PABL012</strain>
    </source>
</reference>
<sequence length="106" mass="12072">MDKVGIIRELIRLGKVKVVLEFVEGDSVYISDASEGVPQHPDLRRIWVMMVHHLRFVSEFGDALETQCKDGKYLSPHYEEFEAWLSAGAPGIADKDLRAYLKENPL</sequence>
<dbReference type="EMBL" id="MK509192">
    <property type="protein sequence ID" value="QCO92197.1"/>
    <property type="molecule type" value="Genomic_DNA"/>
</dbReference>
<name>A0A4P8GCV7_PSEAI</name>
<evidence type="ECO:0000313" key="2">
    <source>
        <dbReference type="EMBL" id="QCO92159.1"/>
    </source>
</evidence>
<dbReference type="EMBL" id="MK509195">
    <property type="protein sequence ID" value="QCO92212.1"/>
    <property type="molecule type" value="Genomic_DNA"/>
</dbReference>
<protein>
    <submittedName>
        <fullName evidence="4">CdiI</fullName>
    </submittedName>
</protein>
<dbReference type="EMBL" id="WXZT01000073">
    <property type="protein sequence ID" value="MZZ17903.1"/>
    <property type="molecule type" value="Genomic_DNA"/>
</dbReference>
<reference evidence="1" key="2">
    <citation type="submission" date="2020-01" db="EMBL/GenBank/DDBJ databases">
        <title>Bacteria Cultured from War Wounds Associated with the Conflict in Eastern Ukraine.</title>
        <authorList>
            <person name="Snesrud E."/>
            <person name="Galac M.R."/>
            <person name="Mc Gann P."/>
            <person name="Valentine K."/>
            <person name="Viacheslav K."/>
        </authorList>
    </citation>
    <scope>NUCLEOTIDE SEQUENCE</scope>
    <source>
        <strain evidence="1">VNMU148</strain>
    </source>
</reference>
<dbReference type="AlphaFoldDB" id="A0A4P8GCV7"/>
<dbReference type="EMBL" id="MK509179">
    <property type="protein sequence ID" value="QCO92159.1"/>
    <property type="molecule type" value="Genomic_DNA"/>
</dbReference>
<dbReference type="Proteomes" id="UP000644192">
    <property type="component" value="Unassembled WGS sequence"/>
</dbReference>
<accession>A0A4P8GCV7</accession>
<organism evidence="4">
    <name type="scientific">Pseudomonas aeruginosa</name>
    <dbReference type="NCBI Taxonomy" id="287"/>
    <lineage>
        <taxon>Bacteria</taxon>
        <taxon>Pseudomonadati</taxon>
        <taxon>Pseudomonadota</taxon>
        <taxon>Gammaproteobacteria</taxon>
        <taxon>Pseudomonadales</taxon>
        <taxon>Pseudomonadaceae</taxon>
        <taxon>Pseudomonas</taxon>
    </lineage>
</organism>
<evidence type="ECO:0000313" key="1">
    <source>
        <dbReference type="EMBL" id="MZZ17903.1"/>
    </source>
</evidence>
<dbReference type="RefSeq" id="WP_124075055.1">
    <property type="nucleotide sequence ID" value="NZ_CAADNI010000958.1"/>
</dbReference>
<gene>
    <name evidence="4" type="primary">cdiI2</name>
    <name evidence="1" type="ORF">GUL26_37295</name>
</gene>